<proteinExistence type="predicted"/>
<protein>
    <submittedName>
        <fullName evidence="2">Uncharacterized protein</fullName>
    </submittedName>
</protein>
<accession>A0A097IJ53</accession>
<feature type="compositionally biased region" description="Polar residues" evidence="1">
    <location>
        <begin position="1"/>
        <end position="20"/>
    </location>
</feature>
<dbReference type="EMBL" id="CP006764">
    <property type="protein sequence ID" value="AIT62154.1"/>
    <property type="molecule type" value="Genomic_DNA"/>
</dbReference>
<evidence type="ECO:0000313" key="3">
    <source>
        <dbReference type="Proteomes" id="UP000029914"/>
    </source>
</evidence>
<keyword evidence="3" id="KW-1185">Reference proteome</keyword>
<evidence type="ECO:0000256" key="1">
    <source>
        <dbReference type="SAM" id="MobiDB-lite"/>
    </source>
</evidence>
<dbReference type="Proteomes" id="UP000029914">
    <property type="component" value="Chromosome"/>
</dbReference>
<dbReference type="STRING" id="558173.CDOO_01395"/>
<reference evidence="2 3" key="1">
    <citation type="submission" date="2013-09" db="EMBL/GenBank/DDBJ databases">
        <title>Complete genome sequence of Corynebacterium doosanense CAU 212(T) (=DSM 45436(T)), isolated from activated sludge.</title>
        <authorList>
            <person name="Schaffert L."/>
            <person name="Albersmeier A."/>
            <person name="Kalinowski J."/>
            <person name="Ruckert C."/>
        </authorList>
    </citation>
    <scope>NUCLEOTIDE SEQUENCE [LARGE SCALE GENOMIC DNA]</scope>
    <source>
        <strain evidence="2 3">CAU 212</strain>
    </source>
</reference>
<dbReference type="AlphaFoldDB" id="A0A097IJ53"/>
<gene>
    <name evidence="2" type="ORF">CDOO_01395</name>
</gene>
<dbReference type="HOGENOM" id="CLU_1977792_0_0_11"/>
<dbReference type="KEGG" id="cdo:CDOO_01395"/>
<sequence>MELDDSSVTSISASGKSQGTRALVTKAEAGDYSRLRAAVFAAGTGNPVPGATASIDPATGEISVSLPRGFEGSDVDVRVTADPHEDIPAGAPETQRKSEVIGTVTVPAGDRCEAVAGGGFPPRRCS</sequence>
<name>A0A097IJ53_9CORY</name>
<dbReference type="RefSeq" id="WP_018021568.1">
    <property type="nucleotide sequence ID" value="NZ_AQUX01000002.1"/>
</dbReference>
<evidence type="ECO:0000313" key="2">
    <source>
        <dbReference type="EMBL" id="AIT62154.1"/>
    </source>
</evidence>
<feature type="region of interest" description="Disordered" evidence="1">
    <location>
        <begin position="1"/>
        <end position="22"/>
    </location>
</feature>
<organism evidence="2 3">
    <name type="scientific">Corynebacterium doosanense CAU 212 = DSM 45436</name>
    <dbReference type="NCBI Taxonomy" id="558173"/>
    <lineage>
        <taxon>Bacteria</taxon>
        <taxon>Bacillati</taxon>
        <taxon>Actinomycetota</taxon>
        <taxon>Actinomycetes</taxon>
        <taxon>Mycobacteriales</taxon>
        <taxon>Corynebacteriaceae</taxon>
        <taxon>Corynebacterium</taxon>
    </lineage>
</organism>